<sequence length="135" mass="14617">MIVQVNPMKVSTILAIANSSGGPKLFLPSINTAPMTAEIPPPWPYMRPCRRKLQLLKVASLAVAKLMATESPDQIPLGLLKCNPNSTARPNENEHWNAGINLLLLTLQAQLVQASLKESTCSSHELVDPSVLGVR</sequence>
<evidence type="ECO:0000313" key="2">
    <source>
        <dbReference type="Proteomes" id="UP001428341"/>
    </source>
</evidence>
<name>A0AAP0LJJ9_9ROSI</name>
<proteinExistence type="predicted"/>
<evidence type="ECO:0000313" key="1">
    <source>
        <dbReference type="EMBL" id="KAK9176010.1"/>
    </source>
</evidence>
<keyword evidence="2" id="KW-1185">Reference proteome</keyword>
<reference evidence="1 2" key="1">
    <citation type="submission" date="2024-05" db="EMBL/GenBank/DDBJ databases">
        <title>Haplotype-resolved chromosome-level genome assembly of Huyou (Citrus changshanensis).</title>
        <authorList>
            <person name="Miao C."/>
            <person name="Chen W."/>
            <person name="Wu Y."/>
            <person name="Wang L."/>
            <person name="Zhao S."/>
            <person name="Grierson D."/>
            <person name="Xu C."/>
            <person name="Chen K."/>
        </authorList>
    </citation>
    <scope>NUCLEOTIDE SEQUENCE [LARGE SCALE GENOMIC DNA]</scope>
    <source>
        <strain evidence="1">01-14</strain>
        <tissue evidence="1">Leaf</tissue>
    </source>
</reference>
<dbReference type="AlphaFoldDB" id="A0AAP0LJJ9"/>
<gene>
    <name evidence="1" type="ORF">WN944_028022</name>
</gene>
<comment type="caution">
    <text evidence="1">The sequence shown here is derived from an EMBL/GenBank/DDBJ whole genome shotgun (WGS) entry which is preliminary data.</text>
</comment>
<organism evidence="1 2">
    <name type="scientific">Citrus x changshan-huyou</name>
    <dbReference type="NCBI Taxonomy" id="2935761"/>
    <lineage>
        <taxon>Eukaryota</taxon>
        <taxon>Viridiplantae</taxon>
        <taxon>Streptophyta</taxon>
        <taxon>Embryophyta</taxon>
        <taxon>Tracheophyta</taxon>
        <taxon>Spermatophyta</taxon>
        <taxon>Magnoliopsida</taxon>
        <taxon>eudicotyledons</taxon>
        <taxon>Gunneridae</taxon>
        <taxon>Pentapetalae</taxon>
        <taxon>rosids</taxon>
        <taxon>malvids</taxon>
        <taxon>Sapindales</taxon>
        <taxon>Rutaceae</taxon>
        <taxon>Aurantioideae</taxon>
        <taxon>Citrus</taxon>
    </lineage>
</organism>
<dbReference type="EMBL" id="JBCGBO010000025">
    <property type="protein sequence ID" value="KAK9176010.1"/>
    <property type="molecule type" value="Genomic_DNA"/>
</dbReference>
<accession>A0AAP0LJJ9</accession>
<protein>
    <submittedName>
        <fullName evidence="1">Uncharacterized protein</fullName>
    </submittedName>
</protein>
<dbReference type="Proteomes" id="UP001428341">
    <property type="component" value="Unassembled WGS sequence"/>
</dbReference>